<accession>A0A0F9HKQ7</accession>
<dbReference type="AlphaFoldDB" id="A0A0F9HKQ7"/>
<reference evidence="1" key="1">
    <citation type="journal article" date="2015" name="Nature">
        <title>Complex archaea that bridge the gap between prokaryotes and eukaryotes.</title>
        <authorList>
            <person name="Spang A."/>
            <person name="Saw J.H."/>
            <person name="Jorgensen S.L."/>
            <person name="Zaremba-Niedzwiedzka K."/>
            <person name="Martijn J."/>
            <person name="Lind A.E."/>
            <person name="van Eijk R."/>
            <person name="Schleper C."/>
            <person name="Guy L."/>
            <person name="Ettema T.J."/>
        </authorList>
    </citation>
    <scope>NUCLEOTIDE SEQUENCE</scope>
</reference>
<gene>
    <name evidence="1" type="ORF">LCGC14_1691120</name>
</gene>
<comment type="caution">
    <text evidence="1">The sequence shown here is derived from an EMBL/GenBank/DDBJ whole genome shotgun (WGS) entry which is preliminary data.</text>
</comment>
<proteinExistence type="predicted"/>
<evidence type="ECO:0000313" key="1">
    <source>
        <dbReference type="EMBL" id="KKM15921.1"/>
    </source>
</evidence>
<name>A0A0F9HKQ7_9ZZZZ</name>
<dbReference type="EMBL" id="LAZR01014792">
    <property type="protein sequence ID" value="KKM15921.1"/>
    <property type="molecule type" value="Genomic_DNA"/>
</dbReference>
<sequence>MENLPNGMYQMGMFESSFDQLFTFLGIKHYTIMHDLVDADHLLKSVYEDTKFLKDYNPLKFLYITSSEVKSGVLFRTSHFILALYKKLPYDDKYDAFFELINKVKK</sequence>
<protein>
    <submittedName>
        <fullName evidence="1">Uncharacterized protein</fullName>
    </submittedName>
</protein>
<organism evidence="1">
    <name type="scientific">marine sediment metagenome</name>
    <dbReference type="NCBI Taxonomy" id="412755"/>
    <lineage>
        <taxon>unclassified sequences</taxon>
        <taxon>metagenomes</taxon>
        <taxon>ecological metagenomes</taxon>
    </lineage>
</organism>